<dbReference type="InterPro" id="IPR001496">
    <property type="entry name" value="SOCS_box"/>
</dbReference>
<evidence type="ECO:0000313" key="7">
    <source>
        <dbReference type="RefSeq" id="XP_026531452.1"/>
    </source>
</evidence>
<feature type="repeat" description="ANK" evidence="4">
    <location>
        <begin position="79"/>
        <end position="111"/>
    </location>
</feature>
<keyword evidence="2" id="KW-0677">Repeat</keyword>
<comment type="pathway">
    <text evidence="1">Protein modification; protein ubiquitination.</text>
</comment>
<feature type="domain" description="SOCS box" evidence="5">
    <location>
        <begin position="385"/>
        <end position="420"/>
    </location>
</feature>
<dbReference type="RefSeq" id="XP_026531452.1">
    <property type="nucleotide sequence ID" value="XM_026675667.1"/>
</dbReference>
<evidence type="ECO:0000313" key="6">
    <source>
        <dbReference type="Proteomes" id="UP000504612"/>
    </source>
</evidence>
<dbReference type="Gene3D" id="1.25.40.20">
    <property type="entry name" value="Ankyrin repeat-containing domain"/>
    <property type="match status" value="2"/>
</dbReference>
<dbReference type="SMART" id="SM00248">
    <property type="entry name" value="ANK"/>
    <property type="match status" value="6"/>
</dbReference>
<organism evidence="6 7">
    <name type="scientific">Notechis scutatus</name>
    <name type="common">mainland tiger snake</name>
    <dbReference type="NCBI Taxonomy" id="8663"/>
    <lineage>
        <taxon>Eukaryota</taxon>
        <taxon>Metazoa</taxon>
        <taxon>Chordata</taxon>
        <taxon>Craniata</taxon>
        <taxon>Vertebrata</taxon>
        <taxon>Euteleostomi</taxon>
        <taxon>Lepidosauria</taxon>
        <taxon>Squamata</taxon>
        <taxon>Bifurcata</taxon>
        <taxon>Unidentata</taxon>
        <taxon>Episquamata</taxon>
        <taxon>Toxicofera</taxon>
        <taxon>Serpentes</taxon>
        <taxon>Colubroidea</taxon>
        <taxon>Elapidae</taxon>
        <taxon>Hydrophiinae</taxon>
        <taxon>Notechis</taxon>
    </lineage>
</organism>
<keyword evidence="3 4" id="KW-0040">ANK repeat</keyword>
<proteinExistence type="predicted"/>
<evidence type="ECO:0000256" key="3">
    <source>
        <dbReference type="ARBA" id="ARBA00023043"/>
    </source>
</evidence>
<feature type="repeat" description="ANK" evidence="4">
    <location>
        <begin position="144"/>
        <end position="176"/>
    </location>
</feature>
<dbReference type="KEGG" id="nss:113417334"/>
<dbReference type="SUPFAM" id="SSF48403">
    <property type="entry name" value="Ankyrin repeat"/>
    <property type="match status" value="1"/>
</dbReference>
<dbReference type="GO" id="GO:0005737">
    <property type="term" value="C:cytoplasm"/>
    <property type="evidence" value="ECO:0007669"/>
    <property type="project" value="TreeGrafter"/>
</dbReference>
<dbReference type="GeneID" id="113417334"/>
<dbReference type="Pfam" id="PF07525">
    <property type="entry name" value="SOCS_box"/>
    <property type="match status" value="1"/>
</dbReference>
<keyword evidence="6" id="KW-1185">Reference proteome</keyword>
<dbReference type="Pfam" id="PF13637">
    <property type="entry name" value="Ank_4"/>
    <property type="match status" value="1"/>
</dbReference>
<dbReference type="AlphaFoldDB" id="A0A6J1UKM9"/>
<dbReference type="FunFam" id="1.25.40.20:FF:000271">
    <property type="entry name" value="Ankyrin repeat and SOCS box containing 4"/>
    <property type="match status" value="1"/>
</dbReference>
<evidence type="ECO:0000256" key="2">
    <source>
        <dbReference type="ARBA" id="ARBA00022737"/>
    </source>
</evidence>
<dbReference type="PROSITE" id="PS50297">
    <property type="entry name" value="ANK_REP_REGION"/>
    <property type="match status" value="2"/>
</dbReference>
<reference evidence="7" key="1">
    <citation type="submission" date="2025-08" db="UniProtKB">
        <authorList>
            <consortium name="RefSeq"/>
        </authorList>
    </citation>
    <scope>IDENTIFICATION</scope>
</reference>
<dbReference type="Proteomes" id="UP000504612">
    <property type="component" value="Unplaced"/>
</dbReference>
<protein>
    <submittedName>
        <fullName evidence="7">Ankyrin repeat and SOCS box protein 4</fullName>
    </submittedName>
</protein>
<dbReference type="InterPro" id="IPR002110">
    <property type="entry name" value="Ankyrin_rpt"/>
</dbReference>
<feature type="repeat" description="ANK" evidence="4">
    <location>
        <begin position="111"/>
        <end position="143"/>
    </location>
</feature>
<sequence length="452" mass="51225">MIESPEESMGETITRTTTAKLMKKAFLEALQSNDYRTLEELLAQKQIDVDTVFEVEDENLLLASYKQGYWLPSYKLQHSWATGLHLSVLYGHLESLSVLLKHKATINCRPNGKAAIHIACEVANLDCINILCSHGAKTNCYSLSGLAPLHYCTTKFSMPCAQQLIWKGADVNIRSNNQDEETPLHTVARCGIPEMVAFYVEQGAVVDDANAHRETPLSCAVYWALNGKEQIYSTDHHLICRMLLDYKADVNSRDEDFRTPLHKAAWNCDHVLLNMLLEAGAEANLMDDNGCAPLQYVLKVTDVRPSAQPEICYQLLLNHGAARIYPPQFHKVLQACCSYPRAVEIIVNTYEHIRCTTKWRTAIPDDLFETYRSFYESLFEACANTPRSLKHLARCAIRRILLHKCHKGIPLLLIPAILKNREDPDYNELNAESCFSTFAALRKCYFLHPNCN</sequence>
<feature type="repeat" description="ANK" evidence="4">
    <location>
        <begin position="179"/>
        <end position="211"/>
    </location>
</feature>
<dbReference type="UniPathway" id="UPA00143"/>
<evidence type="ECO:0000259" key="5">
    <source>
        <dbReference type="Pfam" id="PF07525"/>
    </source>
</evidence>
<evidence type="ECO:0000256" key="1">
    <source>
        <dbReference type="ARBA" id="ARBA00004906"/>
    </source>
</evidence>
<dbReference type="CTD" id="51666"/>
<gene>
    <name evidence="7" type="primary">ASB4</name>
</gene>
<dbReference type="InterPro" id="IPR036770">
    <property type="entry name" value="Ankyrin_rpt-contain_sf"/>
</dbReference>
<dbReference type="PANTHER" id="PTHR24198:SF173">
    <property type="entry name" value="ANKYRIN REPEAT AND SOCS BOX PROTEIN 10-RELATED"/>
    <property type="match status" value="1"/>
</dbReference>
<dbReference type="PANTHER" id="PTHR24198">
    <property type="entry name" value="ANKYRIN REPEAT AND PROTEIN KINASE DOMAIN-CONTAINING PROTEIN"/>
    <property type="match status" value="1"/>
</dbReference>
<feature type="repeat" description="ANK" evidence="4">
    <location>
        <begin position="256"/>
        <end position="288"/>
    </location>
</feature>
<evidence type="ECO:0000256" key="4">
    <source>
        <dbReference type="PROSITE-ProRule" id="PRU00023"/>
    </source>
</evidence>
<dbReference type="Pfam" id="PF12796">
    <property type="entry name" value="Ank_2"/>
    <property type="match status" value="1"/>
</dbReference>
<name>A0A6J1UKM9_9SAUR</name>
<dbReference type="GO" id="GO:0016567">
    <property type="term" value="P:protein ubiquitination"/>
    <property type="evidence" value="ECO:0007669"/>
    <property type="project" value="UniProtKB-UniPathway"/>
</dbReference>
<accession>A0A6J1UKM9</accession>
<dbReference type="PROSITE" id="PS50088">
    <property type="entry name" value="ANK_REPEAT"/>
    <property type="match status" value="5"/>
</dbReference>